<dbReference type="SMART" id="SM00382">
    <property type="entry name" value="AAA"/>
    <property type="match status" value="2"/>
</dbReference>
<evidence type="ECO:0000256" key="4">
    <source>
        <dbReference type="ARBA" id="ARBA00022554"/>
    </source>
</evidence>
<reference evidence="17" key="1">
    <citation type="submission" date="2020-10" db="EMBL/GenBank/DDBJ databases">
        <authorList>
            <person name="Kikuchi T."/>
        </authorList>
    </citation>
    <scope>NUCLEOTIDE SEQUENCE</scope>
    <source>
        <strain evidence="17">NKZ352</strain>
    </source>
</reference>
<dbReference type="GO" id="GO:0000323">
    <property type="term" value="C:lytic vacuole"/>
    <property type="evidence" value="ECO:0007669"/>
    <property type="project" value="UniProtKB-ARBA"/>
</dbReference>
<dbReference type="GO" id="GO:0005524">
    <property type="term" value="F:ATP binding"/>
    <property type="evidence" value="ECO:0007669"/>
    <property type="project" value="UniProtKB-KW"/>
</dbReference>
<dbReference type="InterPro" id="IPR017871">
    <property type="entry name" value="ABC_transporter-like_CS"/>
</dbReference>
<evidence type="ECO:0000256" key="14">
    <source>
        <dbReference type="SAM" id="Phobius"/>
    </source>
</evidence>
<feature type="transmembrane region" description="Helical" evidence="14">
    <location>
        <begin position="142"/>
        <end position="161"/>
    </location>
</feature>
<evidence type="ECO:0000256" key="2">
    <source>
        <dbReference type="ARBA" id="ARBA00009726"/>
    </source>
</evidence>
<proteinExistence type="inferred from homology"/>
<feature type="transmembrane region" description="Helical" evidence="14">
    <location>
        <begin position="177"/>
        <end position="196"/>
    </location>
</feature>
<gene>
    <name evidence="17" type="ORF">CAUJ_LOCUS1419</name>
</gene>
<feature type="transmembrane region" description="Helical" evidence="14">
    <location>
        <begin position="975"/>
        <end position="997"/>
    </location>
</feature>
<feature type="domain" description="ABC transporter" evidence="15">
    <location>
        <begin position="1408"/>
        <end position="1642"/>
    </location>
</feature>
<dbReference type="SUPFAM" id="SSF52540">
    <property type="entry name" value="P-loop containing nucleoside triphosphate hydrolases"/>
    <property type="match status" value="2"/>
</dbReference>
<feature type="domain" description="ABC transmembrane type-1" evidence="16">
    <location>
        <begin position="982"/>
        <end position="1373"/>
    </location>
</feature>
<feature type="region of interest" description="Disordered" evidence="13">
    <location>
        <begin position="880"/>
        <end position="901"/>
    </location>
</feature>
<feature type="transmembrane region" description="Helical" evidence="14">
    <location>
        <begin position="1230"/>
        <end position="1249"/>
    </location>
</feature>
<keyword evidence="6" id="KW-0677">Repeat</keyword>
<evidence type="ECO:0000256" key="7">
    <source>
        <dbReference type="ARBA" id="ARBA00022741"/>
    </source>
</evidence>
<feature type="transmembrane region" description="Helical" evidence="14">
    <location>
        <begin position="516"/>
        <end position="544"/>
    </location>
</feature>
<dbReference type="FunFam" id="1.20.1560.10:FF:000020">
    <property type="entry name" value="ABC metal ion transporter"/>
    <property type="match status" value="1"/>
</dbReference>
<keyword evidence="4" id="KW-0926">Vacuole</keyword>
<feature type="transmembrane region" description="Helical" evidence="14">
    <location>
        <begin position="334"/>
        <end position="355"/>
    </location>
</feature>
<evidence type="ECO:0000256" key="12">
    <source>
        <dbReference type="ARBA" id="ARBA00047523"/>
    </source>
</evidence>
<name>A0A8S1GVU1_9PELO</name>
<dbReference type="Gene3D" id="3.40.50.300">
    <property type="entry name" value="P-loop containing nucleotide triphosphate hydrolases"/>
    <property type="match status" value="2"/>
</dbReference>
<dbReference type="InterPro" id="IPR027417">
    <property type="entry name" value="P-loop_NTPase"/>
</dbReference>
<feature type="transmembrane region" description="Helical" evidence="14">
    <location>
        <begin position="75"/>
        <end position="95"/>
    </location>
</feature>
<evidence type="ECO:0000313" key="17">
    <source>
        <dbReference type="EMBL" id="CAD6185500.1"/>
    </source>
</evidence>
<keyword evidence="7" id="KW-0547">Nucleotide-binding</keyword>
<dbReference type="OrthoDB" id="6500128at2759"/>
<evidence type="ECO:0000256" key="3">
    <source>
        <dbReference type="ARBA" id="ARBA00022448"/>
    </source>
</evidence>
<feature type="transmembrane region" description="Helical" evidence="14">
    <location>
        <begin position="307"/>
        <end position="328"/>
    </location>
</feature>
<dbReference type="InterPro" id="IPR011527">
    <property type="entry name" value="ABC1_TM_dom"/>
</dbReference>
<dbReference type="PANTHER" id="PTHR24223:SF443">
    <property type="entry name" value="MULTIDRUG-RESISTANCE LIKE PROTEIN 1, ISOFORM I"/>
    <property type="match status" value="1"/>
</dbReference>
<comment type="similarity">
    <text evidence="2">Belongs to the ABC transporter superfamily. ABCC family. Conjugate transporter (TC 3.A.1.208) subfamily.</text>
</comment>
<dbReference type="EC" id="7.6.2.3" evidence="11"/>
<sequence>MVLFPTVRELLCEPNATSLLEEGWKNSSGIPHVTECAQHVDFSIIPTIFLIIFSPIVLCDLHRSQNAHLRSCSPISIRIIFCCLLVVDLTISLFYDLLLYSDSRGNAWTYVIGDLAQYIGTCIALTFSIACRNRGIVSSGVLFNYWLLVVLCGFPEARFLFVKQQEEYSSVDAVRSILYYISYVISCMQLFLSCFADTPTSGFNGKKSCPETTSSFLNQITFHWFTGLAILGNQKPLERDDLWDLNERDRAKNLIPDYMQKSPETTYRDKVKRNPEAAANAKEHPSVAIPIFQTYKWTFLTGAAYKFIFDLLQFVAPELLSQLISFIQDKNQPLWIGIGIATLMFLSALMQSMILHQYFHEMFRLGMNIRSVLTSAVYKKSLNLSNEARKNRTTGAIVNLMAVDIQRMQDMTTFIMLFWSSPFQILLSIYFLWKLLGWSVLAGLVILLLMIPFNSWISVKMRNCQMEQMKFKDERIKMMSEILNGMKVLKLYSWEKSMQKLVLEIREKELQVLRKLAYLNAATTLSWACAPFLVAVLTFGLYVIWDPENNILTPQITFVALALFNILRFPLAVFAMVFSQAVQCFVSMKRLNEFFAADEMVDQKSLGYGDSDVVVKVENGSFAWGSNDEDRTLNNINLSIKRGQLVAIVGRVGSGKSSILQALLGEMNKTRGIVEMNGSVAYVPQQAWIQNLSLRNNVLFNKTMDRSYYDKVLAACALNQDLASLPAEDLTEIGEKGINLSGGQKQRVSLARAVYSNSEIVLLDDPLSAVDAHVGKHIFENVISSATGILATKTRVLVTHGLTYLKHCDQIVVIKDGTISEMGTYQSLMNSNGAFSEFLEEFLIEESKHRGRSVSFGENAEEVNSILDDLDRLSPQRRKRIESQMSQEQDNKSRSKTPDGTALFAQNGAVKNSLPEEPATGPITAKEEKQALLGADASKAVAKIPQQTLKSKIIEKENVETGKVKMSIYMTYFKAIGLPIALLFIVVYIASSILGVFSNLYLARWSDDAEQIVRRSNGSSSETQTRLGVYAALGMSQAVSVCAASVIMALGMVRASRLLHANLLKNTMHSPMAFFDVTPIGRILNRFGKDVDVTDTKLPECFDDFFLTFLDVLSTIALVLIATPVVSLPLVVIVSGCLLLLDVEALDQTLPMSIRSLVMTLFNVIATLFVILWATPVASLAFLVLSVVYFIILDIDALDTRLPSTVMTLVGAIVQAVTIVLVPVYATPTVILFVTPVFIAYYFVLRFYVSTSRQLKRLESASRSPIYSHFQESIQGASSIRAYGVVDKFVTESENRVDENLATYYPSIVANRWLAVRLELVGNLIVLSAALFAVLFRDSPGLSAGLVGLSVSYALNITQTLNWAVRMTSELETNIVAVERIQEYTDTPTEGNGSIEQAPTGWPNKGEVSIINYSTRYRPGLDLVLNEVTAHIESGEKVGIVGRTGAGKSSLTLAMFRIIEADGGCIQIDGTNIADLELDQLRSRLTIVPQDPVLFSGTLRMNLDPFDAFNDDQIWTALRNAHLEPFVTSLPDRLFHQIVEGGENLSVGQRQLMCLARALLRKTKVLILDEAAAAVDVETDSLLQKTIREQFRDCTVLTIAHRLNTVLDSDRLLVMDKGQVAEFDTPKNLLANPNSVFYYMARDAHII</sequence>
<keyword evidence="3" id="KW-0813">Transport</keyword>
<dbReference type="SUPFAM" id="SSF90123">
    <property type="entry name" value="ABC transporter transmembrane region"/>
    <property type="match status" value="3"/>
</dbReference>
<dbReference type="Gene3D" id="1.20.1560.10">
    <property type="entry name" value="ABC transporter type 1, transmembrane domain"/>
    <property type="match status" value="3"/>
</dbReference>
<dbReference type="Pfam" id="PF24357">
    <property type="entry name" value="TMD0_ABC"/>
    <property type="match status" value="1"/>
</dbReference>
<dbReference type="InterPro" id="IPR003593">
    <property type="entry name" value="AAA+_ATPase"/>
</dbReference>
<feature type="transmembrane region" description="Helical" evidence="14">
    <location>
        <begin position="44"/>
        <end position="63"/>
    </location>
</feature>
<comment type="caution">
    <text evidence="17">The sequence shown here is derived from an EMBL/GenBank/DDBJ whole genome shotgun (WGS) entry which is preliminary data.</text>
</comment>
<dbReference type="PROSITE" id="PS00211">
    <property type="entry name" value="ABC_TRANSPORTER_1"/>
    <property type="match status" value="2"/>
</dbReference>
<evidence type="ECO:0000259" key="16">
    <source>
        <dbReference type="PROSITE" id="PS50929"/>
    </source>
</evidence>
<keyword evidence="5 14" id="KW-0812">Transmembrane</keyword>
<feature type="transmembrane region" description="Helical" evidence="14">
    <location>
        <begin position="1116"/>
        <end position="1141"/>
    </location>
</feature>
<keyword evidence="10 14" id="KW-0472">Membrane</keyword>
<dbReference type="Pfam" id="PF00005">
    <property type="entry name" value="ABC_tran"/>
    <property type="match status" value="2"/>
</dbReference>
<feature type="domain" description="ABC transporter" evidence="15">
    <location>
        <begin position="615"/>
        <end position="841"/>
    </location>
</feature>
<dbReference type="FunFam" id="1.20.1560.10:FF:000001">
    <property type="entry name" value="ATP-binding cassette subfamily C member 1"/>
    <property type="match status" value="1"/>
</dbReference>
<feature type="transmembrane region" description="Helical" evidence="14">
    <location>
        <begin position="1027"/>
        <end position="1050"/>
    </location>
</feature>
<keyword evidence="18" id="KW-1185">Reference proteome</keyword>
<dbReference type="CDD" id="cd03250">
    <property type="entry name" value="ABCC_MRP_domain1"/>
    <property type="match status" value="1"/>
</dbReference>
<feature type="transmembrane region" description="Helical" evidence="14">
    <location>
        <begin position="1161"/>
        <end position="1192"/>
    </location>
</feature>
<evidence type="ECO:0000256" key="8">
    <source>
        <dbReference type="ARBA" id="ARBA00022840"/>
    </source>
</evidence>
<dbReference type="Proteomes" id="UP000835052">
    <property type="component" value="Unassembled WGS sequence"/>
</dbReference>
<feature type="transmembrane region" description="Helical" evidence="14">
    <location>
        <begin position="414"/>
        <end position="433"/>
    </location>
</feature>
<dbReference type="FunFam" id="3.40.50.300:FF:000074">
    <property type="entry name" value="Multidrug resistance-associated protein 5 isoform 1"/>
    <property type="match status" value="1"/>
</dbReference>
<dbReference type="PROSITE" id="PS50929">
    <property type="entry name" value="ABC_TM1F"/>
    <property type="match status" value="2"/>
</dbReference>
<dbReference type="PROSITE" id="PS50893">
    <property type="entry name" value="ABC_TRANSPORTER_2"/>
    <property type="match status" value="2"/>
</dbReference>
<feature type="domain" description="ABC transmembrane type-1" evidence="16">
    <location>
        <begin position="307"/>
        <end position="583"/>
    </location>
</feature>
<dbReference type="InterPro" id="IPR003439">
    <property type="entry name" value="ABC_transporter-like_ATP-bd"/>
</dbReference>
<dbReference type="Pfam" id="PF00664">
    <property type="entry name" value="ABC_membrane"/>
    <property type="match status" value="3"/>
</dbReference>
<feature type="transmembrane region" description="Helical" evidence="14">
    <location>
        <begin position="1314"/>
        <end position="1336"/>
    </location>
</feature>
<dbReference type="PANTHER" id="PTHR24223">
    <property type="entry name" value="ATP-BINDING CASSETTE SUB-FAMILY C"/>
    <property type="match status" value="1"/>
</dbReference>
<dbReference type="InterPro" id="IPR050173">
    <property type="entry name" value="ABC_transporter_C-like"/>
</dbReference>
<evidence type="ECO:0000256" key="1">
    <source>
        <dbReference type="ARBA" id="ARBA00004128"/>
    </source>
</evidence>
<dbReference type="CDD" id="cd18603">
    <property type="entry name" value="ABC_6TM_MRP1_2_3_6_D2_like"/>
    <property type="match status" value="1"/>
</dbReference>
<accession>A0A8S1GVU1</accession>
<evidence type="ECO:0000313" key="18">
    <source>
        <dbReference type="Proteomes" id="UP000835052"/>
    </source>
</evidence>
<feature type="transmembrane region" description="Helical" evidence="14">
    <location>
        <begin position="439"/>
        <end position="459"/>
    </location>
</feature>
<feature type="transmembrane region" description="Helical" evidence="14">
    <location>
        <begin position="1204"/>
        <end position="1224"/>
    </location>
</feature>
<feature type="transmembrane region" description="Helical" evidence="14">
    <location>
        <begin position="107"/>
        <end position="130"/>
    </location>
</feature>
<keyword evidence="9 14" id="KW-1133">Transmembrane helix</keyword>
<evidence type="ECO:0000256" key="6">
    <source>
        <dbReference type="ARBA" id="ARBA00022737"/>
    </source>
</evidence>
<evidence type="ECO:0000256" key="11">
    <source>
        <dbReference type="ARBA" id="ARBA00024220"/>
    </source>
</evidence>
<dbReference type="GO" id="GO:0005774">
    <property type="term" value="C:vacuolar membrane"/>
    <property type="evidence" value="ECO:0007669"/>
    <property type="project" value="UniProtKB-SubCell"/>
</dbReference>
<feature type="transmembrane region" description="Helical" evidence="14">
    <location>
        <begin position="556"/>
        <end position="578"/>
    </location>
</feature>
<dbReference type="CDD" id="cd03244">
    <property type="entry name" value="ABCC_MRP_domain2"/>
    <property type="match status" value="1"/>
</dbReference>
<evidence type="ECO:0000256" key="10">
    <source>
        <dbReference type="ARBA" id="ARBA00023136"/>
    </source>
</evidence>
<evidence type="ECO:0000256" key="13">
    <source>
        <dbReference type="SAM" id="MobiDB-lite"/>
    </source>
</evidence>
<dbReference type="GO" id="GO:0015431">
    <property type="term" value="F:ABC-type glutathione S-conjugate transporter activity"/>
    <property type="evidence" value="ECO:0007669"/>
    <property type="project" value="UniProtKB-EC"/>
</dbReference>
<comment type="subcellular location">
    <subcellularLocation>
        <location evidence="1">Vacuole membrane</location>
        <topology evidence="1">Multi-pass membrane protein</topology>
    </subcellularLocation>
</comment>
<dbReference type="CDD" id="cd18595">
    <property type="entry name" value="ABC_6TM_MRP1_2_3_6_D1_like"/>
    <property type="match status" value="1"/>
</dbReference>
<evidence type="ECO:0000259" key="15">
    <source>
        <dbReference type="PROSITE" id="PS50893"/>
    </source>
</evidence>
<protein>
    <recommendedName>
        <fullName evidence="11">ABC-type glutathione-S-conjugate transporter</fullName>
        <ecNumber evidence="11">7.6.2.3</ecNumber>
    </recommendedName>
</protein>
<evidence type="ECO:0000256" key="9">
    <source>
        <dbReference type="ARBA" id="ARBA00022989"/>
    </source>
</evidence>
<evidence type="ECO:0000256" key="5">
    <source>
        <dbReference type="ARBA" id="ARBA00022692"/>
    </source>
</evidence>
<dbReference type="GO" id="GO:0016887">
    <property type="term" value="F:ATP hydrolysis activity"/>
    <property type="evidence" value="ECO:0007669"/>
    <property type="project" value="InterPro"/>
</dbReference>
<dbReference type="InterPro" id="IPR056227">
    <property type="entry name" value="TMD0_ABC"/>
</dbReference>
<keyword evidence="8" id="KW-0067">ATP-binding</keyword>
<dbReference type="EMBL" id="CAJGYM010000002">
    <property type="protein sequence ID" value="CAD6185500.1"/>
    <property type="molecule type" value="Genomic_DNA"/>
</dbReference>
<dbReference type="FunFam" id="3.40.50.300:FF:002982">
    <property type="entry name" value="Protein CBR-MRP-2"/>
    <property type="match status" value="1"/>
</dbReference>
<comment type="catalytic activity">
    <reaction evidence="12">
        <text>leukotriene C4(in) + ATP + H2O = leukotriene C4(out) + ADP + phosphate + H(+)</text>
        <dbReference type="Rhea" id="RHEA:38963"/>
        <dbReference type="ChEBI" id="CHEBI:15377"/>
        <dbReference type="ChEBI" id="CHEBI:15378"/>
        <dbReference type="ChEBI" id="CHEBI:30616"/>
        <dbReference type="ChEBI" id="CHEBI:43474"/>
        <dbReference type="ChEBI" id="CHEBI:57973"/>
        <dbReference type="ChEBI" id="CHEBI:456216"/>
    </reaction>
    <physiologicalReaction direction="left-to-right" evidence="12">
        <dbReference type="Rhea" id="RHEA:38964"/>
    </physiologicalReaction>
</comment>
<organism evidence="17 18">
    <name type="scientific">Caenorhabditis auriculariae</name>
    <dbReference type="NCBI Taxonomy" id="2777116"/>
    <lineage>
        <taxon>Eukaryota</taxon>
        <taxon>Metazoa</taxon>
        <taxon>Ecdysozoa</taxon>
        <taxon>Nematoda</taxon>
        <taxon>Chromadorea</taxon>
        <taxon>Rhabditida</taxon>
        <taxon>Rhabditina</taxon>
        <taxon>Rhabditomorpha</taxon>
        <taxon>Rhabditoidea</taxon>
        <taxon>Rhabditidae</taxon>
        <taxon>Peloderinae</taxon>
        <taxon>Caenorhabditis</taxon>
    </lineage>
</organism>
<dbReference type="InterPro" id="IPR036640">
    <property type="entry name" value="ABC1_TM_sf"/>
</dbReference>